<reference evidence="10" key="1">
    <citation type="journal article" date="2015" name="Proc. Natl. Acad. Sci. U.S.A.">
        <title>Networks of energetic and metabolic interactions define dynamics in microbial communities.</title>
        <authorList>
            <person name="Embree M."/>
            <person name="Liu J.K."/>
            <person name="Al-Bassam M.M."/>
            <person name="Zengler K."/>
        </authorList>
    </citation>
    <scope>NUCLEOTIDE SEQUENCE</scope>
</reference>
<dbReference type="Pfam" id="PF00691">
    <property type="entry name" value="OmpA"/>
    <property type="match status" value="1"/>
</dbReference>
<proteinExistence type="inferred from homology"/>
<evidence type="ECO:0000256" key="5">
    <source>
        <dbReference type="ARBA" id="ARBA00022989"/>
    </source>
</evidence>
<sequence length="326" mass="34968">MAEQGHKAPIIIKKIKKGGGAAHGGQWKVAYADFVTAMMAFFLLMWLLNMTPKEKQEEVAAYFREFSLFEAPGPGIIPLETGGIGPPAVVSSSSERPDGPAAAVGGGTDEGPEAGGPSAEQKRVAEMVQAQLRTALPEMADQVSVVAEEGKVRIEIMDKLDRPIFERGRAVLTADAQRILAILTGVLKKDDLKVVVEGHTDAAPYGTEAYTNWELSTDRAQAARRLMLKDGFPAANIVMVAGFADTMPYVPADPLDATNRRISLLLFQEPVPGEDQEDGNGATGGQAKNGRATEAEPEAAPPLPSANELLEREIDKIYEKATEKQF</sequence>
<evidence type="ECO:0000256" key="1">
    <source>
        <dbReference type="ARBA" id="ARBA00004162"/>
    </source>
</evidence>
<protein>
    <submittedName>
        <fullName evidence="10">Flagellar motor rotation protein motb</fullName>
    </submittedName>
</protein>
<evidence type="ECO:0000256" key="8">
    <source>
        <dbReference type="SAM" id="Phobius"/>
    </source>
</evidence>
<dbReference type="Gene3D" id="3.30.1330.60">
    <property type="entry name" value="OmpA-like domain"/>
    <property type="match status" value="1"/>
</dbReference>
<name>A0A0W8G4V7_9ZZZZ</name>
<dbReference type="InterPro" id="IPR006665">
    <property type="entry name" value="OmpA-like"/>
</dbReference>
<evidence type="ECO:0000256" key="3">
    <source>
        <dbReference type="ARBA" id="ARBA00022475"/>
    </source>
</evidence>
<evidence type="ECO:0000256" key="6">
    <source>
        <dbReference type="ARBA" id="ARBA00023136"/>
    </source>
</evidence>
<comment type="subcellular location">
    <subcellularLocation>
        <location evidence="1">Cell membrane</location>
        <topology evidence="1">Single-pass membrane protein</topology>
    </subcellularLocation>
</comment>
<accession>A0A0W8G4V7</accession>
<gene>
    <name evidence="10" type="ORF">ASZ90_001947</name>
</gene>
<keyword evidence="10" id="KW-0282">Flagellum</keyword>
<keyword evidence="10" id="KW-0966">Cell projection</keyword>
<evidence type="ECO:0000259" key="9">
    <source>
        <dbReference type="PROSITE" id="PS51123"/>
    </source>
</evidence>
<evidence type="ECO:0000256" key="4">
    <source>
        <dbReference type="ARBA" id="ARBA00022692"/>
    </source>
</evidence>
<dbReference type="EMBL" id="LNQE01000250">
    <property type="protein sequence ID" value="KUG28192.1"/>
    <property type="molecule type" value="Genomic_DNA"/>
</dbReference>
<keyword evidence="6 8" id="KW-0472">Membrane</keyword>
<feature type="region of interest" description="Disordered" evidence="7">
    <location>
        <begin position="87"/>
        <end position="122"/>
    </location>
</feature>
<comment type="similarity">
    <text evidence="2">Belongs to the MotB family.</text>
</comment>
<evidence type="ECO:0000256" key="7">
    <source>
        <dbReference type="SAM" id="MobiDB-lite"/>
    </source>
</evidence>
<dbReference type="AlphaFoldDB" id="A0A0W8G4V7"/>
<keyword evidence="4 8" id="KW-0812">Transmembrane</keyword>
<feature type="domain" description="OmpA-like" evidence="9">
    <location>
        <begin position="152"/>
        <end position="270"/>
    </location>
</feature>
<keyword evidence="3" id="KW-1003">Cell membrane</keyword>
<dbReference type="PANTHER" id="PTHR30329">
    <property type="entry name" value="STATOR ELEMENT OF FLAGELLAR MOTOR COMPLEX"/>
    <property type="match status" value="1"/>
</dbReference>
<dbReference type="Pfam" id="PF13677">
    <property type="entry name" value="MotB_plug"/>
    <property type="match status" value="1"/>
</dbReference>
<comment type="caution">
    <text evidence="10">The sequence shown here is derived from an EMBL/GenBank/DDBJ whole genome shotgun (WGS) entry which is preliminary data.</text>
</comment>
<dbReference type="PANTHER" id="PTHR30329:SF21">
    <property type="entry name" value="LIPOPROTEIN YIAD-RELATED"/>
    <property type="match status" value="1"/>
</dbReference>
<keyword evidence="5 8" id="KW-1133">Transmembrane helix</keyword>
<feature type="transmembrane region" description="Helical" evidence="8">
    <location>
        <begin position="29"/>
        <end position="48"/>
    </location>
</feature>
<dbReference type="InterPro" id="IPR036737">
    <property type="entry name" value="OmpA-like_sf"/>
</dbReference>
<evidence type="ECO:0000313" key="10">
    <source>
        <dbReference type="EMBL" id="KUG28192.1"/>
    </source>
</evidence>
<evidence type="ECO:0000256" key="2">
    <source>
        <dbReference type="ARBA" id="ARBA00008914"/>
    </source>
</evidence>
<dbReference type="PROSITE" id="PS51123">
    <property type="entry name" value="OMPA_2"/>
    <property type="match status" value="1"/>
</dbReference>
<dbReference type="InterPro" id="IPR050330">
    <property type="entry name" value="Bact_OuterMem_StrucFunc"/>
</dbReference>
<organism evidence="10">
    <name type="scientific">hydrocarbon metagenome</name>
    <dbReference type="NCBI Taxonomy" id="938273"/>
    <lineage>
        <taxon>unclassified sequences</taxon>
        <taxon>metagenomes</taxon>
        <taxon>ecological metagenomes</taxon>
    </lineage>
</organism>
<dbReference type="SUPFAM" id="SSF103088">
    <property type="entry name" value="OmpA-like"/>
    <property type="match status" value="1"/>
</dbReference>
<dbReference type="GO" id="GO:0005886">
    <property type="term" value="C:plasma membrane"/>
    <property type="evidence" value="ECO:0007669"/>
    <property type="project" value="UniProtKB-SubCell"/>
</dbReference>
<dbReference type="InterPro" id="IPR025713">
    <property type="entry name" value="MotB-like_N_dom"/>
</dbReference>
<feature type="region of interest" description="Disordered" evidence="7">
    <location>
        <begin position="271"/>
        <end position="310"/>
    </location>
</feature>
<dbReference type="CDD" id="cd07185">
    <property type="entry name" value="OmpA_C-like"/>
    <property type="match status" value="1"/>
</dbReference>
<keyword evidence="10" id="KW-0969">Cilium</keyword>